<organism evidence="1 2">
    <name type="scientific">Thiorhodococcus fuscus</name>
    <dbReference type="NCBI Taxonomy" id="527200"/>
    <lineage>
        <taxon>Bacteria</taxon>
        <taxon>Pseudomonadati</taxon>
        <taxon>Pseudomonadota</taxon>
        <taxon>Gammaproteobacteria</taxon>
        <taxon>Chromatiales</taxon>
        <taxon>Chromatiaceae</taxon>
        <taxon>Thiorhodococcus</taxon>
    </lineage>
</organism>
<gene>
    <name evidence="1" type="ORF">ACFSJC_09360</name>
</gene>
<reference evidence="2" key="1">
    <citation type="journal article" date="2019" name="Int. J. Syst. Evol. Microbiol.">
        <title>The Global Catalogue of Microorganisms (GCM) 10K type strain sequencing project: providing services to taxonomists for standard genome sequencing and annotation.</title>
        <authorList>
            <consortium name="The Broad Institute Genomics Platform"/>
            <consortium name="The Broad Institute Genome Sequencing Center for Infectious Disease"/>
            <person name="Wu L."/>
            <person name="Ma J."/>
        </authorList>
    </citation>
    <scope>NUCLEOTIDE SEQUENCE [LARGE SCALE GENOMIC DNA]</scope>
    <source>
        <strain evidence="2">KACC 12597</strain>
    </source>
</reference>
<evidence type="ECO:0000313" key="1">
    <source>
        <dbReference type="EMBL" id="MFD2112045.1"/>
    </source>
</evidence>
<dbReference type="RefSeq" id="WP_386025992.1">
    <property type="nucleotide sequence ID" value="NZ_JBHUHX010000018.1"/>
</dbReference>
<accession>A0ABW4Y8X9</accession>
<comment type="caution">
    <text evidence="1">The sequence shown here is derived from an EMBL/GenBank/DDBJ whole genome shotgun (WGS) entry which is preliminary data.</text>
</comment>
<sequence>MSVNVSSTGANHIMLNRQFSPEGLPALREASADVQRYLPPEQLAELEAFLHRLIESASRPRPPASKSVTPEGRFCPAELAEGHRKAAQGVLNLIERLVRPYPTHSQAMPKYVRKTNADFLSGDGFILGAVKNGVVDWQPTCLGLLLDYGFTSSQIEGMVVDRIYRFDFTFKLVLDR</sequence>
<dbReference type="EMBL" id="JBHUHX010000018">
    <property type="protein sequence ID" value="MFD2112045.1"/>
    <property type="molecule type" value="Genomic_DNA"/>
</dbReference>
<evidence type="ECO:0000313" key="2">
    <source>
        <dbReference type="Proteomes" id="UP001597337"/>
    </source>
</evidence>
<name>A0ABW4Y8X9_9GAMM</name>
<dbReference type="Proteomes" id="UP001597337">
    <property type="component" value="Unassembled WGS sequence"/>
</dbReference>
<proteinExistence type="predicted"/>
<keyword evidence="2" id="KW-1185">Reference proteome</keyword>
<protein>
    <submittedName>
        <fullName evidence="1">Uncharacterized protein</fullName>
    </submittedName>
</protein>